<feature type="compositionally biased region" description="Basic residues" evidence="1">
    <location>
        <begin position="13"/>
        <end position="24"/>
    </location>
</feature>
<organism evidence="2 3">
    <name type="scientific">Pleurodeles waltl</name>
    <name type="common">Iberian ribbed newt</name>
    <dbReference type="NCBI Taxonomy" id="8319"/>
    <lineage>
        <taxon>Eukaryota</taxon>
        <taxon>Metazoa</taxon>
        <taxon>Chordata</taxon>
        <taxon>Craniata</taxon>
        <taxon>Vertebrata</taxon>
        <taxon>Euteleostomi</taxon>
        <taxon>Amphibia</taxon>
        <taxon>Batrachia</taxon>
        <taxon>Caudata</taxon>
        <taxon>Salamandroidea</taxon>
        <taxon>Salamandridae</taxon>
        <taxon>Pleurodelinae</taxon>
        <taxon>Pleurodeles</taxon>
    </lineage>
</organism>
<evidence type="ECO:0000313" key="2">
    <source>
        <dbReference type="EMBL" id="KAJ1145279.1"/>
    </source>
</evidence>
<feature type="region of interest" description="Disordered" evidence="1">
    <location>
        <begin position="1"/>
        <end position="55"/>
    </location>
</feature>
<dbReference type="Proteomes" id="UP001066276">
    <property type="component" value="Chromosome 6"/>
</dbReference>
<protein>
    <submittedName>
        <fullName evidence="2">Uncharacterized protein</fullName>
    </submittedName>
</protein>
<dbReference type="EMBL" id="JANPWB010000010">
    <property type="protein sequence ID" value="KAJ1145279.1"/>
    <property type="molecule type" value="Genomic_DNA"/>
</dbReference>
<name>A0AAV7R215_PLEWA</name>
<gene>
    <name evidence="2" type="ORF">NDU88_011570</name>
</gene>
<dbReference type="AlphaFoldDB" id="A0AAV7R215"/>
<comment type="caution">
    <text evidence="2">The sequence shown here is derived from an EMBL/GenBank/DDBJ whole genome shotgun (WGS) entry which is preliminary data.</text>
</comment>
<sequence length="74" mass="7861">MGGSARSPCKRVGQTRRLRSRVPRARVADRSACSPRPLAGARPGRVGAQRAQPTPANTALSVAVRSLGQLCRVR</sequence>
<accession>A0AAV7R215</accession>
<evidence type="ECO:0000256" key="1">
    <source>
        <dbReference type="SAM" id="MobiDB-lite"/>
    </source>
</evidence>
<proteinExistence type="predicted"/>
<reference evidence="2" key="1">
    <citation type="journal article" date="2022" name="bioRxiv">
        <title>Sequencing and chromosome-scale assembly of the giantPleurodeles waltlgenome.</title>
        <authorList>
            <person name="Brown T."/>
            <person name="Elewa A."/>
            <person name="Iarovenko S."/>
            <person name="Subramanian E."/>
            <person name="Araus A.J."/>
            <person name="Petzold A."/>
            <person name="Susuki M."/>
            <person name="Suzuki K.-i.T."/>
            <person name="Hayashi T."/>
            <person name="Toyoda A."/>
            <person name="Oliveira C."/>
            <person name="Osipova E."/>
            <person name="Leigh N.D."/>
            <person name="Simon A."/>
            <person name="Yun M.H."/>
        </authorList>
    </citation>
    <scope>NUCLEOTIDE SEQUENCE</scope>
    <source>
        <strain evidence="2">20211129_DDA</strain>
        <tissue evidence="2">Liver</tissue>
    </source>
</reference>
<evidence type="ECO:0000313" key="3">
    <source>
        <dbReference type="Proteomes" id="UP001066276"/>
    </source>
</evidence>
<keyword evidence="3" id="KW-1185">Reference proteome</keyword>